<dbReference type="PROSITE" id="PS50931">
    <property type="entry name" value="HTH_LYSR"/>
    <property type="match status" value="1"/>
</dbReference>
<gene>
    <name evidence="6" type="ORF">BFW87_07825</name>
</gene>
<reference evidence="6 7" key="1">
    <citation type="submission" date="2016-12" db="EMBL/GenBank/DDBJ databases">
        <title>Draft genome sequences of seven strains of Pseudomonas fluorescens that produce 4-formylaminooxyvinylglycine.</title>
        <authorList>
            <person name="Okrent R.A."/>
            <person name="Manning V.A."/>
            <person name="Trippe K.M."/>
        </authorList>
    </citation>
    <scope>NUCLEOTIDE SEQUENCE [LARGE SCALE GENOMIC DNA]</scope>
    <source>
        <strain evidence="6 7">P5A</strain>
    </source>
</reference>
<dbReference type="InterPro" id="IPR005119">
    <property type="entry name" value="LysR_subst-bd"/>
</dbReference>
<dbReference type="InterPro" id="IPR036388">
    <property type="entry name" value="WH-like_DNA-bd_sf"/>
</dbReference>
<dbReference type="GO" id="GO:0006351">
    <property type="term" value="P:DNA-templated transcription"/>
    <property type="evidence" value="ECO:0007669"/>
    <property type="project" value="TreeGrafter"/>
</dbReference>
<dbReference type="Gene3D" id="1.10.10.10">
    <property type="entry name" value="Winged helix-like DNA-binding domain superfamily/Winged helix DNA-binding domain"/>
    <property type="match status" value="1"/>
</dbReference>
<evidence type="ECO:0000259" key="5">
    <source>
        <dbReference type="PROSITE" id="PS50931"/>
    </source>
</evidence>
<dbReference type="Proteomes" id="UP000190965">
    <property type="component" value="Unassembled WGS sequence"/>
</dbReference>
<evidence type="ECO:0000256" key="3">
    <source>
        <dbReference type="ARBA" id="ARBA00023125"/>
    </source>
</evidence>
<proteinExistence type="inferred from homology"/>
<dbReference type="Pfam" id="PF00126">
    <property type="entry name" value="HTH_1"/>
    <property type="match status" value="1"/>
</dbReference>
<name>A0A1T2Z0J0_PSEFL</name>
<dbReference type="SUPFAM" id="SSF46785">
    <property type="entry name" value="Winged helix' DNA-binding domain"/>
    <property type="match status" value="1"/>
</dbReference>
<evidence type="ECO:0000313" key="7">
    <source>
        <dbReference type="Proteomes" id="UP000190965"/>
    </source>
</evidence>
<dbReference type="CDD" id="cd08432">
    <property type="entry name" value="PBP2_GcdR_TrpI_HvrB_AmpR_like"/>
    <property type="match status" value="1"/>
</dbReference>
<dbReference type="PANTHER" id="PTHR30537:SF26">
    <property type="entry name" value="GLYCINE CLEAVAGE SYSTEM TRANSCRIPTIONAL ACTIVATOR"/>
    <property type="match status" value="1"/>
</dbReference>
<comment type="similarity">
    <text evidence="1">Belongs to the LysR transcriptional regulatory family.</text>
</comment>
<evidence type="ECO:0000256" key="2">
    <source>
        <dbReference type="ARBA" id="ARBA00023015"/>
    </source>
</evidence>
<evidence type="ECO:0000256" key="1">
    <source>
        <dbReference type="ARBA" id="ARBA00009437"/>
    </source>
</evidence>
<dbReference type="Gene3D" id="3.40.190.10">
    <property type="entry name" value="Periplasmic binding protein-like II"/>
    <property type="match status" value="2"/>
</dbReference>
<dbReference type="Pfam" id="PF03466">
    <property type="entry name" value="LysR_substrate"/>
    <property type="match status" value="1"/>
</dbReference>
<keyword evidence="2" id="KW-0805">Transcription regulation</keyword>
<dbReference type="InterPro" id="IPR058163">
    <property type="entry name" value="LysR-type_TF_proteobact-type"/>
</dbReference>
<dbReference type="GO" id="GO:0043565">
    <property type="term" value="F:sequence-specific DNA binding"/>
    <property type="evidence" value="ECO:0007669"/>
    <property type="project" value="TreeGrafter"/>
</dbReference>
<comment type="caution">
    <text evidence="6">The sequence shown here is derived from an EMBL/GenBank/DDBJ whole genome shotgun (WGS) entry which is preliminary data.</text>
</comment>
<dbReference type="AlphaFoldDB" id="A0A1T2Z0J0"/>
<dbReference type="PANTHER" id="PTHR30537">
    <property type="entry name" value="HTH-TYPE TRANSCRIPTIONAL REGULATOR"/>
    <property type="match status" value="1"/>
</dbReference>
<sequence>MDLLIGFEAAARQLSFSKAGNEVFVTQSAISRQVKKLEEFVGSALFERRHRSLELTETGRELFEVVSETLARLSQTVYNLRKEPSHQSIKISTTTSFASLWLVPRLARFRELHPEIAIHLEADNRVVDLKQGSVDLAIRYCSSDQINPQTDVCLSTEEVFAVCSPLLLRRSGRTINCIEDLQHHTLLHLSDSQNAWPWLQWANWLNASRPSVPVADVGLRFSHFDQMIHAASMGHGVALGTSPLVNHLLDEGLLVAPLATRVKSPRSFYICQGARPNEATNLLVQWMMNAFNSPDEPLVPREALPYQLVVNAQGFSPAV</sequence>
<feature type="domain" description="HTH lysR-type" evidence="5">
    <location>
        <begin position="1"/>
        <end position="56"/>
    </location>
</feature>
<evidence type="ECO:0000256" key="4">
    <source>
        <dbReference type="ARBA" id="ARBA00023163"/>
    </source>
</evidence>
<keyword evidence="3" id="KW-0238">DNA-binding</keyword>
<organism evidence="6 7">
    <name type="scientific">Pseudomonas fluorescens</name>
    <dbReference type="NCBI Taxonomy" id="294"/>
    <lineage>
        <taxon>Bacteria</taxon>
        <taxon>Pseudomonadati</taxon>
        <taxon>Pseudomonadota</taxon>
        <taxon>Gammaproteobacteria</taxon>
        <taxon>Pseudomonadales</taxon>
        <taxon>Pseudomonadaceae</taxon>
        <taxon>Pseudomonas</taxon>
    </lineage>
</organism>
<dbReference type="PRINTS" id="PR00039">
    <property type="entry name" value="HTHLYSR"/>
</dbReference>
<dbReference type="InterPro" id="IPR036390">
    <property type="entry name" value="WH_DNA-bd_sf"/>
</dbReference>
<dbReference type="EMBL" id="MSDF01000013">
    <property type="protein sequence ID" value="OPA97587.1"/>
    <property type="molecule type" value="Genomic_DNA"/>
</dbReference>
<dbReference type="InterPro" id="IPR000847">
    <property type="entry name" value="LysR_HTH_N"/>
</dbReference>
<keyword evidence="4" id="KW-0804">Transcription</keyword>
<evidence type="ECO:0000313" key="6">
    <source>
        <dbReference type="EMBL" id="OPA97587.1"/>
    </source>
</evidence>
<accession>A0A1T2Z0J0</accession>
<dbReference type="GO" id="GO:0003700">
    <property type="term" value="F:DNA-binding transcription factor activity"/>
    <property type="evidence" value="ECO:0007669"/>
    <property type="project" value="InterPro"/>
</dbReference>
<dbReference type="SUPFAM" id="SSF53850">
    <property type="entry name" value="Periplasmic binding protein-like II"/>
    <property type="match status" value="1"/>
</dbReference>
<protein>
    <submittedName>
        <fullName evidence="6">LysR family transcriptional regulator</fullName>
    </submittedName>
</protein>